<protein>
    <submittedName>
        <fullName evidence="1">Uncharacterized protein</fullName>
    </submittedName>
</protein>
<reference evidence="2" key="1">
    <citation type="submission" date="2014-04" db="EMBL/GenBank/DDBJ databases">
        <title>Evolutionary Origins and Diversification of the Mycorrhizal Mutualists.</title>
        <authorList>
            <consortium name="DOE Joint Genome Institute"/>
            <consortium name="Mycorrhizal Genomics Consortium"/>
            <person name="Kohler A."/>
            <person name="Kuo A."/>
            <person name="Nagy L.G."/>
            <person name="Floudas D."/>
            <person name="Copeland A."/>
            <person name="Barry K.W."/>
            <person name="Cichocki N."/>
            <person name="Veneault-Fourrey C."/>
            <person name="LaButti K."/>
            <person name="Lindquist E.A."/>
            <person name="Lipzen A."/>
            <person name="Lundell T."/>
            <person name="Morin E."/>
            <person name="Murat C."/>
            <person name="Riley R."/>
            <person name="Ohm R."/>
            <person name="Sun H."/>
            <person name="Tunlid A."/>
            <person name="Henrissat B."/>
            <person name="Grigoriev I.V."/>
            <person name="Hibbett D.S."/>
            <person name="Martin F."/>
        </authorList>
    </citation>
    <scope>NUCLEOTIDE SEQUENCE [LARGE SCALE GENOMIC DNA]</scope>
    <source>
        <strain evidence="2">FD-334 SS-4</strain>
    </source>
</reference>
<proteinExistence type="predicted"/>
<dbReference type="Proteomes" id="UP000054270">
    <property type="component" value="Unassembled WGS sequence"/>
</dbReference>
<accession>A0A0D2LPQ4</accession>
<sequence length="117" mass="12975">MPFPQASLLSKCLSNIKTPSSTTTRTVDDFFNEFLTSIFPVSLPELYNRQTELFGSPFWPSYVDMENCIKSGKVPGGTSTFFVTFVLQAMLRLEEATTQNPCHVMVSSLPLGPTLLS</sequence>
<name>A0A0D2LPQ4_HYPSF</name>
<organism evidence="1 2">
    <name type="scientific">Hypholoma sublateritium (strain FD-334 SS-4)</name>
    <dbReference type="NCBI Taxonomy" id="945553"/>
    <lineage>
        <taxon>Eukaryota</taxon>
        <taxon>Fungi</taxon>
        <taxon>Dikarya</taxon>
        <taxon>Basidiomycota</taxon>
        <taxon>Agaricomycotina</taxon>
        <taxon>Agaricomycetes</taxon>
        <taxon>Agaricomycetidae</taxon>
        <taxon>Agaricales</taxon>
        <taxon>Agaricineae</taxon>
        <taxon>Strophariaceae</taxon>
        <taxon>Hypholoma</taxon>
    </lineage>
</organism>
<dbReference type="EMBL" id="KN817937">
    <property type="protein sequence ID" value="KJA12748.1"/>
    <property type="molecule type" value="Genomic_DNA"/>
</dbReference>
<evidence type="ECO:0000313" key="1">
    <source>
        <dbReference type="EMBL" id="KJA12748.1"/>
    </source>
</evidence>
<gene>
    <name evidence="1" type="ORF">HYPSUDRAFT_744643</name>
</gene>
<evidence type="ECO:0000313" key="2">
    <source>
        <dbReference type="Proteomes" id="UP000054270"/>
    </source>
</evidence>
<keyword evidence="2" id="KW-1185">Reference proteome</keyword>
<dbReference type="AlphaFoldDB" id="A0A0D2LPQ4"/>